<name>A0A0D3GUE5_9ORYZ</name>
<keyword evidence="3" id="KW-1185">Reference proteome</keyword>
<feature type="region of interest" description="Disordered" evidence="1">
    <location>
        <begin position="1"/>
        <end position="22"/>
    </location>
</feature>
<dbReference type="EnsemblPlants" id="OBART07G24780.2">
    <property type="protein sequence ID" value="OBART07G24780.2"/>
    <property type="gene ID" value="OBART07G24780"/>
</dbReference>
<dbReference type="PaxDb" id="65489-OBART07G24780.2"/>
<evidence type="ECO:0000313" key="3">
    <source>
        <dbReference type="Proteomes" id="UP000026960"/>
    </source>
</evidence>
<dbReference type="HOGENOM" id="CLU_2486953_0_0_1"/>
<evidence type="ECO:0000313" key="2">
    <source>
        <dbReference type="EnsemblPlants" id="OBART07G24780.2"/>
    </source>
</evidence>
<reference evidence="2" key="1">
    <citation type="journal article" date="2009" name="Rice">
        <title>De Novo Next Generation Sequencing of Plant Genomes.</title>
        <authorList>
            <person name="Rounsley S."/>
            <person name="Marri P.R."/>
            <person name="Yu Y."/>
            <person name="He R."/>
            <person name="Sisneros N."/>
            <person name="Goicoechea J.L."/>
            <person name="Lee S.J."/>
            <person name="Angelova A."/>
            <person name="Kudrna D."/>
            <person name="Luo M."/>
            <person name="Affourtit J."/>
            <person name="Desany B."/>
            <person name="Knight J."/>
            <person name="Niazi F."/>
            <person name="Egholm M."/>
            <person name="Wing R.A."/>
        </authorList>
    </citation>
    <scope>NUCLEOTIDE SEQUENCE [LARGE SCALE GENOMIC DNA]</scope>
    <source>
        <strain evidence="2">cv. IRGC 105608</strain>
    </source>
</reference>
<proteinExistence type="predicted"/>
<sequence>MRCGVSGGVAGAGERRRAKWPLRRRADQQRKLDRLHDWFVGPHEGREYATPEMRKTVVVAAAAATAAGEADAATAAPLGQSAHHTWS</sequence>
<evidence type="ECO:0000256" key="1">
    <source>
        <dbReference type="SAM" id="MobiDB-lite"/>
    </source>
</evidence>
<dbReference type="Gramene" id="OBART07G24780.2">
    <property type="protein sequence ID" value="OBART07G24780.2"/>
    <property type="gene ID" value="OBART07G24780"/>
</dbReference>
<organism evidence="2">
    <name type="scientific">Oryza barthii</name>
    <dbReference type="NCBI Taxonomy" id="65489"/>
    <lineage>
        <taxon>Eukaryota</taxon>
        <taxon>Viridiplantae</taxon>
        <taxon>Streptophyta</taxon>
        <taxon>Embryophyta</taxon>
        <taxon>Tracheophyta</taxon>
        <taxon>Spermatophyta</taxon>
        <taxon>Magnoliopsida</taxon>
        <taxon>Liliopsida</taxon>
        <taxon>Poales</taxon>
        <taxon>Poaceae</taxon>
        <taxon>BOP clade</taxon>
        <taxon>Oryzoideae</taxon>
        <taxon>Oryzeae</taxon>
        <taxon>Oryzinae</taxon>
        <taxon>Oryza</taxon>
    </lineage>
</organism>
<reference evidence="2" key="2">
    <citation type="submission" date="2015-03" db="UniProtKB">
        <authorList>
            <consortium name="EnsemblPlants"/>
        </authorList>
    </citation>
    <scope>IDENTIFICATION</scope>
</reference>
<protein>
    <submittedName>
        <fullName evidence="2">Uncharacterized protein</fullName>
    </submittedName>
</protein>
<dbReference type="AlphaFoldDB" id="A0A0D3GUE5"/>
<feature type="compositionally biased region" description="Gly residues" evidence="1">
    <location>
        <begin position="1"/>
        <end position="11"/>
    </location>
</feature>
<accession>A0A0D3GUE5</accession>
<dbReference type="Proteomes" id="UP000026960">
    <property type="component" value="Chromosome 7"/>
</dbReference>